<dbReference type="EMBL" id="NBSK02000008">
    <property type="protein sequence ID" value="KAJ0193058.1"/>
    <property type="molecule type" value="Genomic_DNA"/>
</dbReference>
<feature type="transmembrane region" description="Helical" evidence="1">
    <location>
        <begin position="57"/>
        <end position="80"/>
    </location>
</feature>
<accession>A0A9R1UUC6</accession>
<gene>
    <name evidence="2" type="ORF">LSAT_V11C800427710</name>
</gene>
<keyword evidence="1" id="KW-0472">Membrane</keyword>
<dbReference type="PANTHER" id="PTHR18966">
    <property type="entry name" value="IONOTROPIC GLUTAMATE RECEPTOR"/>
    <property type="match status" value="1"/>
</dbReference>
<evidence type="ECO:0000313" key="2">
    <source>
        <dbReference type="EMBL" id="KAJ0193058.1"/>
    </source>
</evidence>
<dbReference type="InterPro" id="IPR015683">
    <property type="entry name" value="Ionotropic_Glu_rcpt"/>
</dbReference>
<evidence type="ECO:0000313" key="3">
    <source>
        <dbReference type="Proteomes" id="UP000235145"/>
    </source>
</evidence>
<evidence type="ECO:0008006" key="4">
    <source>
        <dbReference type="Google" id="ProtNLM"/>
    </source>
</evidence>
<reference evidence="2 3" key="1">
    <citation type="journal article" date="2017" name="Nat. Commun.">
        <title>Genome assembly with in vitro proximity ligation data and whole-genome triplication in lettuce.</title>
        <authorList>
            <person name="Reyes-Chin-Wo S."/>
            <person name="Wang Z."/>
            <person name="Yang X."/>
            <person name="Kozik A."/>
            <person name="Arikit S."/>
            <person name="Song C."/>
            <person name="Xia L."/>
            <person name="Froenicke L."/>
            <person name="Lavelle D.O."/>
            <person name="Truco M.J."/>
            <person name="Xia R."/>
            <person name="Zhu S."/>
            <person name="Xu C."/>
            <person name="Xu H."/>
            <person name="Xu X."/>
            <person name="Cox K."/>
            <person name="Korf I."/>
            <person name="Meyers B.C."/>
            <person name="Michelmore R.W."/>
        </authorList>
    </citation>
    <scope>NUCLEOTIDE SEQUENCE [LARGE SCALE GENOMIC DNA]</scope>
    <source>
        <strain evidence="3">cv. Salinas</strain>
        <tissue evidence="2">Seedlings</tissue>
    </source>
</reference>
<comment type="caution">
    <text evidence="2">The sequence shown here is derived from an EMBL/GenBank/DDBJ whole genome shotgun (WGS) entry which is preliminary data.</text>
</comment>
<dbReference type="Proteomes" id="UP000235145">
    <property type="component" value="Unassembled WGS sequence"/>
</dbReference>
<protein>
    <recommendedName>
        <fullName evidence="4">Solute-binding protein family 3/N-terminal domain-containing protein</fullName>
    </recommendedName>
</protein>
<name>A0A9R1UUC6_LACSA</name>
<keyword evidence="1" id="KW-0812">Transmembrane</keyword>
<dbReference type="AlphaFoldDB" id="A0A9R1UUC6"/>
<keyword evidence="1" id="KW-1133">Transmembrane helix</keyword>
<organism evidence="2 3">
    <name type="scientific">Lactuca sativa</name>
    <name type="common">Garden lettuce</name>
    <dbReference type="NCBI Taxonomy" id="4236"/>
    <lineage>
        <taxon>Eukaryota</taxon>
        <taxon>Viridiplantae</taxon>
        <taxon>Streptophyta</taxon>
        <taxon>Embryophyta</taxon>
        <taxon>Tracheophyta</taxon>
        <taxon>Spermatophyta</taxon>
        <taxon>Magnoliopsida</taxon>
        <taxon>eudicotyledons</taxon>
        <taxon>Gunneridae</taxon>
        <taxon>Pentapetalae</taxon>
        <taxon>asterids</taxon>
        <taxon>campanulids</taxon>
        <taxon>Asterales</taxon>
        <taxon>Asteraceae</taxon>
        <taxon>Cichorioideae</taxon>
        <taxon>Cichorieae</taxon>
        <taxon>Lactucinae</taxon>
        <taxon>Lactuca</taxon>
    </lineage>
</organism>
<feature type="transmembrane region" description="Helical" evidence="1">
    <location>
        <begin position="86"/>
        <end position="106"/>
    </location>
</feature>
<keyword evidence="3" id="KW-1185">Reference proteome</keyword>
<evidence type="ECO:0000256" key="1">
    <source>
        <dbReference type="SAM" id="Phobius"/>
    </source>
</evidence>
<proteinExistence type="predicted"/>
<sequence>MYIFQKGSPLVEDVSRVIARIRLDKTLESVENRWFGNRLSVLSRNSTMPQALKLDRFGGLFIISGITCTLALMMSILHQLHGKMEVYSIISVLVGRNLMATIRHLLYRNVVQT</sequence>